<keyword evidence="3" id="KW-1185">Reference proteome</keyword>
<protein>
    <submittedName>
        <fullName evidence="2">Uncharacterized protein</fullName>
    </submittedName>
</protein>
<proteinExistence type="predicted"/>
<feature type="compositionally biased region" description="Low complexity" evidence="1">
    <location>
        <begin position="185"/>
        <end position="204"/>
    </location>
</feature>
<dbReference type="AlphaFoldDB" id="A0A285D3G5"/>
<feature type="region of interest" description="Disordered" evidence="1">
    <location>
        <begin position="185"/>
        <end position="212"/>
    </location>
</feature>
<dbReference type="EMBL" id="OAOQ01000022">
    <property type="protein sequence ID" value="SNX74364.1"/>
    <property type="molecule type" value="Genomic_DNA"/>
</dbReference>
<name>A0A285D3G5_9RHOB</name>
<dbReference type="Proteomes" id="UP000219467">
    <property type="component" value="Unassembled WGS sequence"/>
</dbReference>
<accession>A0A285D3G5</accession>
<sequence length="212" mass="22530">MSTVASRTFRSIPHRNAHDTWTAIVALLTQGRTGAAYNELMAVSGVASSLITDQTPRDAAIIVTCDGPRTRIYCLYDDDAIDGGDANEDKVGFDPLSGDWAVSLPCAAEELDWVRGALKKHSTRITARDSTEVNLFRHVSFNDASPRPVKTDGQLGLSVPEVPITVSPVGAPPAVERPAPAVTVPATNTETPATPDTVAAPVPTKSSWIIEE</sequence>
<reference evidence="3" key="1">
    <citation type="submission" date="2017-08" db="EMBL/GenBank/DDBJ databases">
        <authorList>
            <person name="Varghese N."/>
            <person name="Submissions S."/>
        </authorList>
    </citation>
    <scope>NUCLEOTIDE SEQUENCE [LARGE SCALE GENOMIC DNA]</scope>
    <source>
        <strain evidence="3">JA234</strain>
    </source>
</reference>
<evidence type="ECO:0000256" key="1">
    <source>
        <dbReference type="SAM" id="MobiDB-lite"/>
    </source>
</evidence>
<evidence type="ECO:0000313" key="2">
    <source>
        <dbReference type="EMBL" id="SNX74364.1"/>
    </source>
</evidence>
<gene>
    <name evidence="2" type="ORF">SAMN05878503_1225</name>
</gene>
<evidence type="ECO:0000313" key="3">
    <source>
        <dbReference type="Proteomes" id="UP000219467"/>
    </source>
</evidence>
<organism evidence="2 3">
    <name type="scientific">Cereibacter ovatus</name>
    <dbReference type="NCBI Taxonomy" id="439529"/>
    <lineage>
        <taxon>Bacteria</taxon>
        <taxon>Pseudomonadati</taxon>
        <taxon>Pseudomonadota</taxon>
        <taxon>Alphaproteobacteria</taxon>
        <taxon>Rhodobacterales</taxon>
        <taxon>Paracoccaceae</taxon>
        <taxon>Cereibacter</taxon>
    </lineage>
</organism>
<dbReference type="RefSeq" id="WP_204840036.1">
    <property type="nucleotide sequence ID" value="NZ_OAOQ01000022.1"/>
</dbReference>